<comment type="caution">
    <text evidence="1">The sequence shown here is derived from an EMBL/GenBank/DDBJ whole genome shotgun (WGS) entry which is preliminary data.</text>
</comment>
<dbReference type="OrthoDB" id="9801392at2"/>
<dbReference type="Pfam" id="PF19652">
    <property type="entry name" value="DUF6155"/>
    <property type="match status" value="1"/>
</dbReference>
<dbReference type="EMBL" id="RSCL01000062">
    <property type="protein sequence ID" value="RUS93147.1"/>
    <property type="molecule type" value="Genomic_DNA"/>
</dbReference>
<accession>A0A3S1BXS2</accession>
<reference evidence="1" key="1">
    <citation type="submission" date="2018-12" db="EMBL/GenBank/DDBJ databases">
        <authorList>
            <person name="Will S."/>
            <person name="Neumann-Schaal M."/>
            <person name="Henke P."/>
        </authorList>
    </citation>
    <scope>NUCLEOTIDE SEQUENCE</scope>
    <source>
        <strain evidence="1">PCC 7102</strain>
    </source>
</reference>
<name>A0A3S1BXS2_9CYAN</name>
<sequence length="178" mass="20674">MVQQKLNINQLKEYLKNRSQTELIDDITEMFRKFQSVKDYYHIQIYPEDEKEIATKCKKVISDEFFPSRGLGQARLSVAKKAISEYKKLCTSDVALIDVMLFYVEQGVKFTSTYGDIDESFYISMEGMYEQALGAIINPELKDIFRERCRKIKLDASGLGWGFDDALCEAYEFTFGKK</sequence>
<dbReference type="InterPro" id="IPR046153">
    <property type="entry name" value="DUF6155"/>
</dbReference>
<dbReference type="Proteomes" id="UP000271624">
    <property type="component" value="Unassembled WGS sequence"/>
</dbReference>
<proteinExistence type="predicted"/>
<protein>
    <submittedName>
        <fullName evidence="1">Uncharacterized protein</fullName>
    </submittedName>
</protein>
<keyword evidence="2" id="KW-1185">Reference proteome</keyword>
<gene>
    <name evidence="1" type="ORF">DSM106972_096990</name>
</gene>
<evidence type="ECO:0000313" key="1">
    <source>
        <dbReference type="EMBL" id="RUS93147.1"/>
    </source>
</evidence>
<organism evidence="1 2">
    <name type="scientific">Dulcicalothrix desertica PCC 7102</name>
    <dbReference type="NCBI Taxonomy" id="232991"/>
    <lineage>
        <taxon>Bacteria</taxon>
        <taxon>Bacillati</taxon>
        <taxon>Cyanobacteriota</taxon>
        <taxon>Cyanophyceae</taxon>
        <taxon>Nostocales</taxon>
        <taxon>Calotrichaceae</taxon>
        <taxon>Dulcicalothrix</taxon>
    </lineage>
</organism>
<dbReference type="RefSeq" id="WP_127087599.1">
    <property type="nucleotide sequence ID" value="NZ_RSCL01000062.1"/>
</dbReference>
<dbReference type="AlphaFoldDB" id="A0A3S1BXS2"/>
<reference evidence="1" key="2">
    <citation type="journal article" date="2019" name="Genome Biol. Evol.">
        <title>Day and night: Metabolic profiles and evolutionary relationships of six axenic non-marine cyanobacteria.</title>
        <authorList>
            <person name="Will S.E."/>
            <person name="Henke P."/>
            <person name="Boedeker C."/>
            <person name="Huang S."/>
            <person name="Brinkmann H."/>
            <person name="Rohde M."/>
            <person name="Jarek M."/>
            <person name="Friedl T."/>
            <person name="Seufert S."/>
            <person name="Schumacher M."/>
            <person name="Overmann J."/>
            <person name="Neumann-Schaal M."/>
            <person name="Petersen J."/>
        </authorList>
    </citation>
    <scope>NUCLEOTIDE SEQUENCE [LARGE SCALE GENOMIC DNA]</scope>
    <source>
        <strain evidence="1">PCC 7102</strain>
    </source>
</reference>
<evidence type="ECO:0000313" key="2">
    <source>
        <dbReference type="Proteomes" id="UP000271624"/>
    </source>
</evidence>